<feature type="compositionally biased region" description="Basic and acidic residues" evidence="1">
    <location>
        <begin position="193"/>
        <end position="203"/>
    </location>
</feature>
<feature type="compositionally biased region" description="Polar residues" evidence="1">
    <location>
        <begin position="183"/>
        <end position="192"/>
    </location>
</feature>
<organism evidence="2 3">
    <name type="scientific">Ampelomyces quisqualis</name>
    <name type="common">Powdery mildew agent</name>
    <dbReference type="NCBI Taxonomy" id="50730"/>
    <lineage>
        <taxon>Eukaryota</taxon>
        <taxon>Fungi</taxon>
        <taxon>Dikarya</taxon>
        <taxon>Ascomycota</taxon>
        <taxon>Pezizomycotina</taxon>
        <taxon>Dothideomycetes</taxon>
        <taxon>Pleosporomycetidae</taxon>
        <taxon>Pleosporales</taxon>
        <taxon>Pleosporineae</taxon>
        <taxon>Phaeosphaeriaceae</taxon>
        <taxon>Ampelomyces</taxon>
    </lineage>
</organism>
<evidence type="ECO:0000313" key="2">
    <source>
        <dbReference type="EMBL" id="KAF1911267.1"/>
    </source>
</evidence>
<reference evidence="2" key="1">
    <citation type="journal article" date="2020" name="Stud. Mycol.">
        <title>101 Dothideomycetes genomes: a test case for predicting lifestyles and emergence of pathogens.</title>
        <authorList>
            <person name="Haridas S."/>
            <person name="Albert R."/>
            <person name="Binder M."/>
            <person name="Bloem J."/>
            <person name="Labutti K."/>
            <person name="Salamov A."/>
            <person name="Andreopoulos B."/>
            <person name="Baker S."/>
            <person name="Barry K."/>
            <person name="Bills G."/>
            <person name="Bluhm B."/>
            <person name="Cannon C."/>
            <person name="Castanera R."/>
            <person name="Culley D."/>
            <person name="Daum C."/>
            <person name="Ezra D."/>
            <person name="Gonzalez J."/>
            <person name="Henrissat B."/>
            <person name="Kuo A."/>
            <person name="Liang C."/>
            <person name="Lipzen A."/>
            <person name="Lutzoni F."/>
            <person name="Magnuson J."/>
            <person name="Mondo S."/>
            <person name="Nolan M."/>
            <person name="Ohm R."/>
            <person name="Pangilinan J."/>
            <person name="Park H.-J."/>
            <person name="Ramirez L."/>
            <person name="Alfaro M."/>
            <person name="Sun H."/>
            <person name="Tritt A."/>
            <person name="Yoshinaga Y."/>
            <person name="Zwiers L.-H."/>
            <person name="Turgeon B."/>
            <person name="Goodwin S."/>
            <person name="Spatafora J."/>
            <person name="Crous P."/>
            <person name="Grigoriev I."/>
        </authorList>
    </citation>
    <scope>NUCLEOTIDE SEQUENCE</scope>
    <source>
        <strain evidence="2">HMLAC05119</strain>
    </source>
</reference>
<gene>
    <name evidence="2" type="ORF">BDU57DRAFT_543168</name>
</gene>
<sequence length="744" mass="80221">MSAPHTPYAYAASSLPDVRGMPPRSMPPVLQDPLAIYKAFQDTATTERGGKNENVHEDDVYAYPTESTGAAQDLYGAGGEQANACVIPYHVAARFANRSNGAPLATILEQGSYSTLNSQKASPGRASHKVLRNFEETTLDWTRMNVPLAENTMPAKDMHAVLLDRGRSHALPRTTTPMALMSNLQQSPGSQTSDRDHDADTTKPKSLPCRVGENLLADSCARAYPSLTHAPIFDPPAGGPRTCDNSPPHLQDHGRLKRELFPLSCKALNATQTSHSTSLSSETRPSNRTVSLTKLKPAVSVSSHALLHKLSLPSLEPASSFESVPHLLPPAARSREQPGSVRIVPPEPRDVAGATVTTEVLTHSSRQNDTASAHKTYDGVYTLCFKLERQASCSESPKKSKQATAPGTNHRLITSSALTSLLPVATASGIMHANYHTPKISFYSPSGSLIQPEGSSSPGITISAAGSPASIASRYKSPDRSTINRLQASACLPPSRPTLVPMTTPPVTTAPLPEHLRHHHNYKRHERPEIGSCESLIEPTQPVRGCGGIVRTSSLALHRGLRQPPSYKKSKADIQHKQRQSTRSIVRDLGSDVRFYKSRYIALVAQSCNSSRNKSRKKCIRTTLHKRKDASNEAHGPIFPPQQGPQSTQQRDSKSEIAILGPLAGHALRVCFCQPYDGAGKSTRVADASGMGRGASGMHDVRYNKETDLHTEDEGIARVVSLVRQNKQSAGGSRAVSLGSHVNC</sequence>
<keyword evidence="3" id="KW-1185">Reference proteome</keyword>
<feature type="region of interest" description="Disordered" evidence="1">
    <location>
        <begin position="183"/>
        <end position="209"/>
    </location>
</feature>
<name>A0A6A5QAD5_AMPQU</name>
<dbReference type="EMBL" id="ML979144">
    <property type="protein sequence ID" value="KAF1911267.1"/>
    <property type="molecule type" value="Genomic_DNA"/>
</dbReference>
<feature type="region of interest" description="Disordered" evidence="1">
    <location>
        <begin position="329"/>
        <end position="348"/>
    </location>
</feature>
<feature type="region of interest" description="Disordered" evidence="1">
    <location>
        <begin position="624"/>
        <end position="653"/>
    </location>
</feature>
<feature type="region of interest" description="Disordered" evidence="1">
    <location>
        <begin position="563"/>
        <end position="583"/>
    </location>
</feature>
<dbReference type="AlphaFoldDB" id="A0A6A5QAD5"/>
<protein>
    <submittedName>
        <fullName evidence="2">Uncharacterized protein</fullName>
    </submittedName>
</protein>
<evidence type="ECO:0000256" key="1">
    <source>
        <dbReference type="SAM" id="MobiDB-lite"/>
    </source>
</evidence>
<dbReference type="OrthoDB" id="3800943at2759"/>
<evidence type="ECO:0000313" key="3">
    <source>
        <dbReference type="Proteomes" id="UP000800096"/>
    </source>
</evidence>
<proteinExistence type="predicted"/>
<dbReference type="Proteomes" id="UP000800096">
    <property type="component" value="Unassembled WGS sequence"/>
</dbReference>
<accession>A0A6A5QAD5</accession>